<reference evidence="2" key="1">
    <citation type="submission" date="2017-05" db="EMBL/GenBank/DDBJ databases">
        <authorList>
            <person name="Song R."/>
            <person name="Chenine A.L."/>
            <person name="Ruprecht R.M."/>
        </authorList>
    </citation>
    <scope>NUCLEOTIDE SEQUENCE [LARGE SCALE GENOMIC DNA]</scope>
</reference>
<proteinExistence type="predicted"/>
<gene>
    <name evidence="1" type="ORF">ZT1E4_G7008</name>
</gene>
<dbReference type="EMBL" id="LT854258">
    <property type="protein sequence ID" value="SMR54240.1"/>
    <property type="molecule type" value="Genomic_DNA"/>
</dbReference>
<protein>
    <submittedName>
        <fullName evidence="1">Uncharacterized protein</fullName>
    </submittedName>
</protein>
<accession>A0A2H1GL05</accession>
<dbReference type="AlphaFoldDB" id="A0A2H1GL05"/>
<evidence type="ECO:0000313" key="2">
    <source>
        <dbReference type="Proteomes" id="UP000245764"/>
    </source>
</evidence>
<evidence type="ECO:0000313" key="1">
    <source>
        <dbReference type="EMBL" id="SMR54240.1"/>
    </source>
</evidence>
<dbReference type="Proteomes" id="UP000245764">
    <property type="component" value="Chromosome 6"/>
</dbReference>
<name>A0A2H1GL05_ZYMTR</name>
<sequence length="210" mass="23741">MYVEAEIAYHKHILSAKMAVSGVRYGLNRPIEESDSPFIATPRPDTLPPTRAQIDDPDYFETDDGGFIVPYQRYIVVATDQVVGYDGKPLNVVIGARMTRVDSILTCRFHDVHFDYLVDTSELDSLPNPPIFCNTAEHRISGDTTPNLVWIDRYKVASSIFLNLGPLPQPYTPSDRLRQITRDWESVFTPTGRQVQYDAHPKPTDNCAPQ</sequence>
<organism evidence="1 2">
    <name type="scientific">Zymoseptoria tritici ST99CH_1E4</name>
    <dbReference type="NCBI Taxonomy" id="1276532"/>
    <lineage>
        <taxon>Eukaryota</taxon>
        <taxon>Fungi</taxon>
        <taxon>Dikarya</taxon>
        <taxon>Ascomycota</taxon>
        <taxon>Pezizomycotina</taxon>
        <taxon>Dothideomycetes</taxon>
        <taxon>Dothideomycetidae</taxon>
        <taxon>Mycosphaerellales</taxon>
        <taxon>Mycosphaerellaceae</taxon>
        <taxon>Zymoseptoria</taxon>
    </lineage>
</organism>